<keyword evidence="1" id="KW-0328">Glycosyltransferase</keyword>
<dbReference type="STRING" id="1458425.SRAA_0998"/>
<reference evidence="8 9" key="1">
    <citation type="journal article" date="2014" name="Nat. Commun.">
        <title>Physiological and genomic features of highly alkaliphilic hydrogen-utilizing Betaproteobacteria from a continental serpentinizing site.</title>
        <authorList>
            <person name="Suzuki S."/>
            <person name="Kuenen J.G."/>
            <person name="Schipper K."/>
            <person name="van der Velde S."/>
            <person name="Ishii S."/>
            <person name="Wu A."/>
            <person name="Sorokin D.Y."/>
            <person name="Tenney A."/>
            <person name="Meng X.Y."/>
            <person name="Morrill P.L."/>
            <person name="Kamagata Y."/>
            <person name="Muyzer G."/>
            <person name="Nealson K.H."/>
        </authorList>
    </citation>
    <scope>NUCLEOTIDE SEQUENCE [LARGE SCALE GENOMIC DNA]</scope>
    <source>
        <strain evidence="8 9">A1</strain>
    </source>
</reference>
<dbReference type="InterPro" id="IPR016633">
    <property type="entry name" value="EarP"/>
</dbReference>
<comment type="catalytic activity">
    <reaction evidence="7">
        <text>dTDP-beta-L-rhamnose + L-arginyl-[protein] = N(omega)-(alpha-L-rhamnosyl)-L-arginyl-[protein] + dTDP + H(+)</text>
        <dbReference type="Rhea" id="RHEA:66692"/>
        <dbReference type="Rhea" id="RHEA-COMP:10532"/>
        <dbReference type="Rhea" id="RHEA-COMP:17096"/>
        <dbReference type="ChEBI" id="CHEBI:15378"/>
        <dbReference type="ChEBI" id="CHEBI:29965"/>
        <dbReference type="ChEBI" id="CHEBI:57510"/>
        <dbReference type="ChEBI" id="CHEBI:58369"/>
        <dbReference type="ChEBI" id="CHEBI:167445"/>
    </reaction>
    <physiologicalReaction direction="left-to-right" evidence="7">
        <dbReference type="Rhea" id="RHEA:66693"/>
    </physiologicalReaction>
</comment>
<proteinExistence type="inferred from homology"/>
<evidence type="ECO:0000256" key="5">
    <source>
        <dbReference type="ARBA" id="ARBA00024416"/>
    </source>
</evidence>
<keyword evidence="2" id="KW-0808">Transferase</keyword>
<dbReference type="GO" id="GO:0106361">
    <property type="term" value="F:protein-arginine rhamnosyltransferase activity"/>
    <property type="evidence" value="ECO:0007669"/>
    <property type="project" value="InterPro"/>
</dbReference>
<dbReference type="OrthoDB" id="209085at2"/>
<dbReference type="HOGENOM" id="CLU_060250_0_0_4"/>
<evidence type="ECO:0000256" key="6">
    <source>
        <dbReference type="ARBA" id="ARBA00030025"/>
    </source>
</evidence>
<dbReference type="RefSeq" id="WP_045531291.1">
    <property type="nucleotide sequence ID" value="NZ_AP014568.1"/>
</dbReference>
<evidence type="ECO:0000313" key="9">
    <source>
        <dbReference type="Proteomes" id="UP000067461"/>
    </source>
</evidence>
<dbReference type="EMBL" id="AP014568">
    <property type="protein sequence ID" value="BAO80852.1"/>
    <property type="molecule type" value="Genomic_DNA"/>
</dbReference>
<evidence type="ECO:0000256" key="3">
    <source>
        <dbReference type="ARBA" id="ARBA00024303"/>
    </source>
</evidence>
<name>A0A060NI16_9BURK</name>
<protein>
    <recommendedName>
        <fullName evidence="5">Protein-arginine rhamnosyltransferase</fullName>
    </recommendedName>
    <alternativeName>
        <fullName evidence="6">EF-P arginine rhamnosyltransferase</fullName>
    </alternativeName>
</protein>
<evidence type="ECO:0000313" key="8">
    <source>
        <dbReference type="EMBL" id="BAO80852.1"/>
    </source>
</evidence>
<dbReference type="AlphaFoldDB" id="A0A060NI16"/>
<organism evidence="8 9">
    <name type="scientific">Serpentinimonas raichei</name>
    <dbReference type="NCBI Taxonomy" id="1458425"/>
    <lineage>
        <taxon>Bacteria</taxon>
        <taxon>Pseudomonadati</taxon>
        <taxon>Pseudomonadota</taxon>
        <taxon>Betaproteobacteria</taxon>
        <taxon>Burkholderiales</taxon>
        <taxon>Comamonadaceae</taxon>
        <taxon>Serpentinimonas</taxon>
    </lineage>
</organism>
<evidence type="ECO:0000256" key="2">
    <source>
        <dbReference type="ARBA" id="ARBA00022679"/>
    </source>
</evidence>
<accession>A0A060NI16</accession>
<dbReference type="Pfam" id="PF10093">
    <property type="entry name" value="EarP"/>
    <property type="match status" value="1"/>
</dbReference>
<comment type="function">
    <text evidence="3">Protein-arginine rhamnosyltransferase that catalyzes the transfer of a single rhamnose to elongation factor P (EF-P) on 'Lys-32', a modification required for EF-P-dependent rescue of polyproline stalled ribosomes.</text>
</comment>
<dbReference type="Proteomes" id="UP000067461">
    <property type="component" value="Chromosome"/>
</dbReference>
<sequence length="375" mass="41163">MSPAEPLSIAAPEPPAPPLLWDIFCHVIDNWGDLGVCWRLAHQLAQRGQRVRLWVDDASALAWMAPGALQSQGELAGLRVYPWPRQQPDAPAPAIEPGDVLIEAFGCHIEPHWVQALQPEGRAGQVWLNLEYLSAEPWVERCHGLPSPVLSGPLAGRCKWFYYPGFTPGSGGLLREMASSATPAPLPGAKSCEPSEPAASDLKMLLFCYHATALPALQVDPALAQAHWLVAAGRTQATWQAVWSGQPPPKTTLLPLLAQTEFDALLRTCHLNLVRGEDSLVSALWAGQPLLWQLYPQQDGAQHAKLEAFLHWLAAPPCLRQWHRAWNGAPSEAALPPLTAQRLQAWRQCIQAARQRLLQQADLVSQLLGFVGEKR</sequence>
<evidence type="ECO:0000256" key="7">
    <source>
        <dbReference type="ARBA" id="ARBA00048472"/>
    </source>
</evidence>
<comment type="similarity">
    <text evidence="4">Belongs to the glycosyltransferase 104 family.</text>
</comment>
<dbReference type="KEGG" id="cbaa:SRAA_0998"/>
<gene>
    <name evidence="8" type="ORF">SRAA_0998</name>
</gene>
<evidence type="ECO:0000256" key="1">
    <source>
        <dbReference type="ARBA" id="ARBA00022676"/>
    </source>
</evidence>
<evidence type="ECO:0000256" key="4">
    <source>
        <dbReference type="ARBA" id="ARBA00024346"/>
    </source>
</evidence>
<keyword evidence="9" id="KW-1185">Reference proteome</keyword>